<reference evidence="1" key="1">
    <citation type="submission" date="2021-02" db="EMBL/GenBank/DDBJ databases">
        <authorList>
            <person name="Cremers G."/>
            <person name="Picone N."/>
        </authorList>
    </citation>
    <scope>NUCLEOTIDE SEQUENCE</scope>
    <source>
        <strain evidence="1">PQ17</strain>
    </source>
</reference>
<dbReference type="AlphaFoldDB" id="A0A8J2BR16"/>
<keyword evidence="2" id="KW-1185">Reference proteome</keyword>
<gene>
    <name evidence="1" type="ORF">MPNT_370005</name>
</gene>
<organism evidence="1 2">
    <name type="scientific">Candidatus Methylacidithermus pantelleriae</name>
    <dbReference type="NCBI Taxonomy" id="2744239"/>
    <lineage>
        <taxon>Bacteria</taxon>
        <taxon>Pseudomonadati</taxon>
        <taxon>Verrucomicrobiota</taxon>
        <taxon>Methylacidiphilae</taxon>
        <taxon>Methylacidiphilales</taxon>
        <taxon>Methylacidiphilaceae</taxon>
        <taxon>Candidatus Methylacidithermus</taxon>
    </lineage>
</organism>
<accession>A0A8J2BR16</accession>
<proteinExistence type="predicted"/>
<dbReference type="RefSeq" id="WP_174583424.1">
    <property type="nucleotide sequence ID" value="NZ_CAJNOB010000031.1"/>
</dbReference>
<name>A0A8J2BR16_9BACT</name>
<evidence type="ECO:0000313" key="2">
    <source>
        <dbReference type="Proteomes" id="UP000663859"/>
    </source>
</evidence>
<evidence type="ECO:0008006" key="3">
    <source>
        <dbReference type="Google" id="ProtNLM"/>
    </source>
</evidence>
<dbReference type="Proteomes" id="UP000663859">
    <property type="component" value="Unassembled WGS sequence"/>
</dbReference>
<dbReference type="EMBL" id="CAJNOB010000031">
    <property type="protein sequence ID" value="CAF0700469.1"/>
    <property type="molecule type" value="Genomic_DNA"/>
</dbReference>
<evidence type="ECO:0000313" key="1">
    <source>
        <dbReference type="EMBL" id="CAF0700469.1"/>
    </source>
</evidence>
<comment type="caution">
    <text evidence="1">The sequence shown here is derived from an EMBL/GenBank/DDBJ whole genome shotgun (WGS) entry which is preliminary data.</text>
</comment>
<sequence>MKKTCRLLGGGLVACALGFGTMVWTGCDQAFYLVETSGVWKPDRSEVEEALKEDLLGGGQAGKLGIRLYELRVQQLGDPSRNPWTREVEAPVQFFLYVEWKNGRRFQQNYDALVVREGTKGWHLKKMFIYSIRTQLQSVGT</sequence>
<protein>
    <recommendedName>
        <fullName evidence="3">Lipoprotein</fullName>
    </recommendedName>
</protein>
<dbReference type="PROSITE" id="PS51257">
    <property type="entry name" value="PROKAR_LIPOPROTEIN"/>
    <property type="match status" value="1"/>
</dbReference>